<name>A0A1T5J3B5_9BACT</name>
<keyword evidence="2" id="KW-1185">Reference proteome</keyword>
<proteinExistence type="predicted"/>
<dbReference type="EMBL" id="FUZU01000001">
    <property type="protein sequence ID" value="SKC45762.1"/>
    <property type="molecule type" value="Genomic_DNA"/>
</dbReference>
<protein>
    <submittedName>
        <fullName evidence="1">Uncharacterized protein</fullName>
    </submittedName>
</protein>
<reference evidence="1 2" key="1">
    <citation type="submission" date="2017-02" db="EMBL/GenBank/DDBJ databases">
        <authorList>
            <person name="Peterson S.W."/>
        </authorList>
    </citation>
    <scope>NUCLEOTIDE SEQUENCE [LARGE SCALE GENOMIC DNA]</scope>
    <source>
        <strain evidence="1 2">DSM 25262</strain>
    </source>
</reference>
<evidence type="ECO:0000313" key="2">
    <source>
        <dbReference type="Proteomes" id="UP000190961"/>
    </source>
</evidence>
<organism evidence="1 2">
    <name type="scientific">Ohtaekwangia koreensis</name>
    <dbReference type="NCBI Taxonomy" id="688867"/>
    <lineage>
        <taxon>Bacteria</taxon>
        <taxon>Pseudomonadati</taxon>
        <taxon>Bacteroidota</taxon>
        <taxon>Cytophagia</taxon>
        <taxon>Cytophagales</taxon>
        <taxon>Fulvivirgaceae</taxon>
        <taxon>Ohtaekwangia</taxon>
    </lineage>
</organism>
<gene>
    <name evidence="1" type="ORF">SAMN05660236_0697</name>
</gene>
<evidence type="ECO:0000313" key="1">
    <source>
        <dbReference type="EMBL" id="SKC45762.1"/>
    </source>
</evidence>
<dbReference type="RefSeq" id="WP_079685303.1">
    <property type="nucleotide sequence ID" value="NZ_FUZU01000001.1"/>
</dbReference>
<accession>A0A1T5J3B5</accession>
<dbReference type="AlphaFoldDB" id="A0A1T5J3B5"/>
<dbReference type="Proteomes" id="UP000190961">
    <property type="component" value="Unassembled WGS sequence"/>
</dbReference>
<dbReference type="OrthoDB" id="1427364at2"/>
<sequence length="213" mass="25001">MKDRILHLITESTMVFLSVLSAFFISSWAEQKKEEKYQATILDHLRNDVKKDSANIIDAIEVVGVQHDSLTILLNDLYVMNHKKANANIYCTYFCYNVFEPTTSTYQSMLFSGDMKLIDMRKLKSIKDVEEVNQKLRDLHARYQSNIELFRNTFISQYNVERFDFAAVPSDKGIEFWNRLNFLSANVKYYYEALLIAQMKYNNLLADLKVRKS</sequence>